<evidence type="ECO:0000256" key="1">
    <source>
        <dbReference type="SAM" id="MobiDB-lite"/>
    </source>
</evidence>
<evidence type="ECO:0000313" key="3">
    <source>
        <dbReference type="Proteomes" id="UP000187455"/>
    </source>
</evidence>
<gene>
    <name evidence="2" type="ORF">AYI68_g685</name>
</gene>
<sequence length="280" mass="31698">MIRRKYYLTYLELQDPFMNILLLPVSRFTILTIVDSIGIHQYPSTCIEIGQIKRNASLSLLGRSANHGSLQGRMCSYHAQDIIQALGACTQVQRREIVNFPIPIYYTPEYCDKNQRYDTQCAVNQGKTSGALESLSADFDIMDIDSDSNETSHSEPIVLEESAEVVERAHFLARDSGTRNFHRIQRLGFGNRTESWKSTQLVPRRQVFQAEFAGIQMERVQKSMRMPTLEPTISDDTEGTTKSNNYDHNDSNVKISIMASRFDVSFSDPASSPASKHNNS</sequence>
<dbReference type="AlphaFoldDB" id="A0A1R0H7Q0"/>
<feature type="region of interest" description="Disordered" evidence="1">
    <location>
        <begin position="230"/>
        <end position="250"/>
    </location>
</feature>
<proteinExistence type="predicted"/>
<keyword evidence="3" id="KW-1185">Reference proteome</keyword>
<dbReference type="Proteomes" id="UP000187455">
    <property type="component" value="Unassembled WGS sequence"/>
</dbReference>
<dbReference type="EMBL" id="LSSL01000226">
    <property type="protein sequence ID" value="OLY85131.1"/>
    <property type="molecule type" value="Genomic_DNA"/>
</dbReference>
<name>A0A1R0H7Q0_9FUNG</name>
<accession>A0A1R0H7Q0</accession>
<protein>
    <submittedName>
        <fullName evidence="2">Uncharacterized protein</fullName>
    </submittedName>
</protein>
<reference evidence="2 3" key="1">
    <citation type="journal article" date="2016" name="Mol. Biol. Evol.">
        <title>Genome-Wide Survey of Gut Fungi (Harpellales) Reveals the First Horizontally Transferred Ubiquitin Gene from a Mosquito Host.</title>
        <authorList>
            <person name="Wang Y."/>
            <person name="White M.M."/>
            <person name="Kvist S."/>
            <person name="Moncalvo J.M."/>
        </authorList>
    </citation>
    <scope>NUCLEOTIDE SEQUENCE [LARGE SCALE GENOMIC DNA]</scope>
    <source>
        <strain evidence="2 3">ALG-7-W6</strain>
    </source>
</reference>
<evidence type="ECO:0000313" key="2">
    <source>
        <dbReference type="EMBL" id="OLY85131.1"/>
    </source>
</evidence>
<organism evidence="2 3">
    <name type="scientific">Smittium mucronatum</name>
    <dbReference type="NCBI Taxonomy" id="133383"/>
    <lineage>
        <taxon>Eukaryota</taxon>
        <taxon>Fungi</taxon>
        <taxon>Fungi incertae sedis</taxon>
        <taxon>Zoopagomycota</taxon>
        <taxon>Kickxellomycotina</taxon>
        <taxon>Harpellomycetes</taxon>
        <taxon>Harpellales</taxon>
        <taxon>Legeriomycetaceae</taxon>
        <taxon>Smittium</taxon>
    </lineage>
</organism>
<comment type="caution">
    <text evidence="2">The sequence shown here is derived from an EMBL/GenBank/DDBJ whole genome shotgun (WGS) entry which is preliminary data.</text>
</comment>